<evidence type="ECO:0000256" key="1">
    <source>
        <dbReference type="ARBA" id="ARBA00001946"/>
    </source>
</evidence>
<dbReference type="SUPFAM" id="SSF48576">
    <property type="entry name" value="Terpenoid synthases"/>
    <property type="match status" value="1"/>
</dbReference>
<name>R9UPX9_9ASTR</name>
<proteinExistence type="evidence at transcript level"/>
<organism evidence="7">
    <name type="scientific">Grindelia hirsutula</name>
    <dbReference type="NCBI Taxonomy" id="1114741"/>
    <lineage>
        <taxon>Eukaryota</taxon>
        <taxon>Viridiplantae</taxon>
        <taxon>Streptophyta</taxon>
        <taxon>Embryophyta</taxon>
        <taxon>Tracheophyta</taxon>
        <taxon>Spermatophyta</taxon>
        <taxon>Magnoliopsida</taxon>
        <taxon>eudicotyledons</taxon>
        <taxon>Gunneridae</taxon>
        <taxon>Pentapetalae</taxon>
        <taxon>asterids</taxon>
        <taxon>campanulids</taxon>
        <taxon>Asterales</taxon>
        <taxon>Asteraceae</taxon>
        <taxon>Asteroideae</taxon>
        <taxon>Astereae</taxon>
        <taxon>North American clade</taxon>
        <taxon>Machaerantherinae</taxon>
        <taxon>Grindelia</taxon>
    </lineage>
</organism>
<evidence type="ECO:0000256" key="2">
    <source>
        <dbReference type="ARBA" id="ARBA00022723"/>
    </source>
</evidence>
<dbReference type="Pfam" id="PF01397">
    <property type="entry name" value="Terpene_synth"/>
    <property type="match status" value="1"/>
</dbReference>
<keyword evidence="3" id="KW-0460">Magnesium</keyword>
<evidence type="ECO:0000259" key="6">
    <source>
        <dbReference type="Pfam" id="PF01397"/>
    </source>
</evidence>
<dbReference type="SFLD" id="SFLDG01014">
    <property type="entry name" value="Terpene_Cyclase_Like_1_N-term"/>
    <property type="match status" value="1"/>
</dbReference>
<accession>R9UPX9</accession>
<dbReference type="GO" id="GO:0033331">
    <property type="term" value="P:ent-kaurene metabolic process"/>
    <property type="evidence" value="ECO:0007669"/>
    <property type="project" value="UniProtKB-ARBA"/>
</dbReference>
<dbReference type="SMR" id="R9UPX9"/>
<dbReference type="EMBL" id="KC702400">
    <property type="protein sequence ID" value="AGN70887.1"/>
    <property type="molecule type" value="mRNA"/>
</dbReference>
<comment type="cofactor">
    <cofactor evidence="1">
        <name>Mg(2+)</name>
        <dbReference type="ChEBI" id="CHEBI:18420"/>
    </cofactor>
</comment>
<dbReference type="PANTHER" id="PTHR31739">
    <property type="entry name" value="ENT-COPALYL DIPHOSPHATE SYNTHASE, CHLOROPLASTIC"/>
    <property type="match status" value="1"/>
</dbReference>
<evidence type="ECO:0000256" key="3">
    <source>
        <dbReference type="ARBA" id="ARBA00022842"/>
    </source>
</evidence>
<dbReference type="InterPro" id="IPR036965">
    <property type="entry name" value="Terpene_synth_N_sf"/>
</dbReference>
<evidence type="ECO:0000256" key="4">
    <source>
        <dbReference type="ARBA" id="ARBA00050853"/>
    </source>
</evidence>
<dbReference type="GO" id="GO:0000287">
    <property type="term" value="F:magnesium ion binding"/>
    <property type="evidence" value="ECO:0007669"/>
    <property type="project" value="TreeGrafter"/>
</dbReference>
<evidence type="ECO:0000256" key="5">
    <source>
        <dbReference type="ARBA" id="ARBA00066670"/>
    </source>
</evidence>
<dbReference type="InterPro" id="IPR008949">
    <property type="entry name" value="Isoprenoid_synthase_dom_sf"/>
</dbReference>
<comment type="catalytic activity">
    <reaction evidence="4">
        <text>ent-copalyl diphosphate = ent-kaur-16-ene + diphosphate</text>
        <dbReference type="Rhea" id="RHEA:22220"/>
        <dbReference type="ChEBI" id="CHEBI:15415"/>
        <dbReference type="ChEBI" id="CHEBI:33019"/>
        <dbReference type="ChEBI" id="CHEBI:58553"/>
        <dbReference type="EC" id="4.2.3.19"/>
    </reaction>
    <physiologicalReaction direction="left-to-right" evidence="4">
        <dbReference type="Rhea" id="RHEA:22221"/>
    </physiologicalReaction>
</comment>
<sequence length="765" mass="88490">MLIPRLPVTIFPKSHQNRPKSVVTRHGNAFIENKAIHLQCYFQNKKSCHINQAIHQNDHLAFIDEKHAIRNHAISIKSIFGLLNDGEISPSPYDTAWVSLIEDVNGLSDGPQFPSSLEWIVNHQHSDGSWGDPYFSACDRLLATLACVVALTTWKIHPDKCDRGIKFVEENLNKLGDEKEEHITDGFEILFPALIDLAQNLEIKVPNDSPILKELCARRDVKLLKIPKDKFHKTPTILLYSLEGMKDLDWGKLLKLQSENGAFLYSPAATAFAFMQTKDQKCLSFLTNVVKRFNGGVPHVYPVEIFERLWMVDRLQRLGISRYFYYEIKDCVDYIYRYWNKEQGLGFTRNCNLPDLDDTAMGFRILRTNGYQISPDVFRYFEEEGKFLCYHGQTAEAVTVMLSLYRASQVLFPGENLLADAKKVSYEFLTEKRSRGKLLDKWVIAKDLPGEVGYALDVPWYANLPRLEARYYLEHYGGESDVWLGKSLYRMRNISNNTYLEMAKLDYNYCQAIHQMEWSHMQKWYAELNIENRSNTKLLWSYYEAAASIFEPEKFNERLAWARTTVILHIITSLSRPSLLNCNFQVSTSEIIANSELHDINGKPWKVVMYALHETINQISSNTLALHGVDIKPHLHNAWNSWLSNRQKGVDIVEGGAELTVQTIYMSSGRWSSDELLSHPKYQRMSSVLNDIYHQISHKEDHTTRFYIENKMEELVELVLCDSSDDLDFDLKQTFLAVAKTIYYKACFDPETINHHAQKVLFEKI</sequence>
<dbReference type="GO" id="GO:0009507">
    <property type="term" value="C:chloroplast"/>
    <property type="evidence" value="ECO:0007669"/>
    <property type="project" value="TreeGrafter"/>
</dbReference>
<evidence type="ECO:0000313" key="7">
    <source>
        <dbReference type="EMBL" id="AGN70887.1"/>
    </source>
</evidence>
<feature type="domain" description="Terpene synthase N-terminal" evidence="6">
    <location>
        <begin position="249"/>
        <end position="456"/>
    </location>
</feature>
<dbReference type="FunFam" id="1.50.10.130:FF:000002">
    <property type="entry name" value="Ent-copalyl diphosphate synthase, chloroplastic"/>
    <property type="match status" value="1"/>
</dbReference>
<dbReference type="Gene3D" id="1.50.10.130">
    <property type="entry name" value="Terpene synthase, N-terminal domain"/>
    <property type="match status" value="1"/>
</dbReference>
<dbReference type="InterPro" id="IPR001906">
    <property type="entry name" value="Terpene_synth_N"/>
</dbReference>
<dbReference type="InterPro" id="IPR050148">
    <property type="entry name" value="Terpene_synthase-like"/>
</dbReference>
<dbReference type="Gene3D" id="1.50.10.160">
    <property type="match status" value="1"/>
</dbReference>
<dbReference type="Gene3D" id="1.10.600.10">
    <property type="entry name" value="Farnesyl Diphosphate Synthase"/>
    <property type="match status" value="1"/>
</dbReference>
<dbReference type="SUPFAM" id="SSF48239">
    <property type="entry name" value="Terpenoid cyclases/Protein prenyltransferases"/>
    <property type="match status" value="2"/>
</dbReference>
<dbReference type="GO" id="GO:0009899">
    <property type="term" value="F:ent-kaurene synthase activity"/>
    <property type="evidence" value="ECO:0007669"/>
    <property type="project" value="UniProtKB-EC"/>
</dbReference>
<dbReference type="GO" id="GO:0009686">
    <property type="term" value="P:gibberellin biosynthetic process"/>
    <property type="evidence" value="ECO:0007669"/>
    <property type="project" value="TreeGrafter"/>
</dbReference>
<dbReference type="EC" id="4.2.3.19" evidence="5"/>
<protein>
    <recommendedName>
        <fullName evidence="5">ent-kaurene synthase</fullName>
        <ecNumber evidence="5">4.2.3.19</ecNumber>
    </recommendedName>
</protein>
<dbReference type="PANTHER" id="PTHR31739:SF4">
    <property type="entry name" value="ENT-COPALYL DIPHOSPHATE SYNTHASE, CHLOROPLASTIC"/>
    <property type="match status" value="1"/>
</dbReference>
<dbReference type="AlphaFoldDB" id="R9UPX9"/>
<keyword evidence="2" id="KW-0479">Metal-binding</keyword>
<reference evidence="7" key="1">
    <citation type="journal article" date="2013" name="Plant Physiol.">
        <title>Gene discovery of modular diterpene metabolism in nonmodel systems.</title>
        <authorList>
            <person name="Zerbe P."/>
            <person name="Hamberger B."/>
            <person name="Yuen M.M."/>
            <person name="Chiang A."/>
            <person name="Sandhu H.K."/>
            <person name="Madilao L.L."/>
            <person name="Nguyen A."/>
            <person name="Hamberger B."/>
            <person name="Bach S.S."/>
            <person name="Bohlmann J."/>
        </authorList>
    </citation>
    <scope>NUCLEOTIDE SEQUENCE</scope>
</reference>
<dbReference type="InterPro" id="IPR008930">
    <property type="entry name" value="Terpenoid_cyclase/PrenylTrfase"/>
</dbReference>